<keyword evidence="7" id="KW-1185">Reference proteome</keyword>
<dbReference type="PANTHER" id="PTHR43755:SF1">
    <property type="entry name" value="FAD-DEPENDENT PYRIDINE NUCLEOTIDE-DISULPHIDE OXIDOREDUCTASE"/>
    <property type="match status" value="1"/>
</dbReference>
<proteinExistence type="predicted"/>
<dbReference type="PANTHER" id="PTHR43755">
    <property type="match status" value="1"/>
</dbReference>
<sequence length="422" mass="44591">MKLNRREFVGTGVAAASTLAAPIVHAAGHGKPKVVVVGGGAGGATAARYIAKDSEGEIDVTLIEPSRSYYTCFFSNLYIGGFRELDSIEHSYGTLAAEYGINVVHDWATGVDRDAKTVALAGGGSVPYDRLVLSPGIDFVEGSVAGWDLNAQNAMPHAYKGGSQTELLKAQIEAMPEGGTFVMVAPPNPYRCPPGPYERISMVAHVLNTSNPTAKIIIADPKESFSKQALFEEGWQKHYGGMITRIGPDFGGGNVTVDPAAMTVDIDGETVNADVVNVIPAQKAGHICDAAGLTEGNWAPVVPQTMQSRMDENIHILGDATNQGDMPKSGYSANSQAKVAAMAVRGALTGSRVFPAKFSNTCWSLIETNDGVKVGATYEATDEKIAKVDGFVSQTGEDAALRKATYEESIGWYEGITTDMFG</sequence>
<dbReference type="PROSITE" id="PS51318">
    <property type="entry name" value="TAT"/>
    <property type="match status" value="1"/>
</dbReference>
<dbReference type="InterPro" id="IPR052541">
    <property type="entry name" value="SQRD"/>
</dbReference>
<feature type="domain" description="FAD/NAD(P)-binding" evidence="3">
    <location>
        <begin position="33"/>
        <end position="136"/>
    </location>
</feature>
<dbReference type="STRING" id="996342.SAMN05443551_0900"/>
<organism evidence="6 7">
    <name type="scientific">Marivita hallyeonensis</name>
    <dbReference type="NCBI Taxonomy" id="996342"/>
    <lineage>
        <taxon>Bacteria</taxon>
        <taxon>Pseudomonadati</taxon>
        <taxon>Pseudomonadota</taxon>
        <taxon>Alphaproteobacteria</taxon>
        <taxon>Rhodobacterales</taxon>
        <taxon>Roseobacteraceae</taxon>
        <taxon>Marivita</taxon>
    </lineage>
</organism>
<dbReference type="InterPro" id="IPR016156">
    <property type="entry name" value="FAD/NAD-linked_Rdtase_dimer_sf"/>
</dbReference>
<dbReference type="InterPro" id="IPR037092">
    <property type="entry name" value="FlavoCytC_S_DH_flav-bd_sf"/>
</dbReference>
<accession>A0A1M5NF26</accession>
<dbReference type="EMBL" id="FQXC01000001">
    <property type="protein sequence ID" value="SHG88128.1"/>
    <property type="molecule type" value="Genomic_DNA"/>
</dbReference>
<dbReference type="AlphaFoldDB" id="A0A1M5NF26"/>
<protein>
    <submittedName>
        <fullName evidence="6">Cytochrome-dependent sulfide dehydrogenase (Flavoprotein)</fullName>
    </submittedName>
</protein>
<dbReference type="InterPro" id="IPR015323">
    <property type="entry name" value="FlavoCytC_S_DH_flav-bd"/>
</dbReference>
<keyword evidence="2" id="KW-0274">FAD</keyword>
<evidence type="ECO:0000259" key="4">
    <source>
        <dbReference type="Pfam" id="PF09242"/>
    </source>
</evidence>
<evidence type="ECO:0000313" key="7">
    <source>
        <dbReference type="Proteomes" id="UP000184221"/>
    </source>
</evidence>
<gene>
    <name evidence="6" type="ORF">SAMN05443551_0900</name>
</gene>
<dbReference type="Gene3D" id="3.50.50.60">
    <property type="entry name" value="FAD/NAD(P)-binding domain"/>
    <property type="match status" value="2"/>
</dbReference>
<dbReference type="Pfam" id="PF21706">
    <property type="entry name" value="FCSD_central"/>
    <property type="match status" value="1"/>
</dbReference>
<dbReference type="FunFam" id="3.50.50.60:FF:000234">
    <property type="entry name" value="Flavocytochrome C sulfide dehydrogenase"/>
    <property type="match status" value="1"/>
</dbReference>
<dbReference type="SUPFAM" id="SSF51905">
    <property type="entry name" value="FAD/NAD(P)-binding domain"/>
    <property type="match status" value="2"/>
</dbReference>
<name>A0A1M5NF26_9RHOB</name>
<dbReference type="OrthoDB" id="9802771at2"/>
<evidence type="ECO:0000259" key="5">
    <source>
        <dbReference type="Pfam" id="PF21706"/>
    </source>
</evidence>
<dbReference type="Gene3D" id="3.90.760.10">
    <property type="entry name" value="Flavocytochrome c sulphide dehydrogenase, flavin-binding domain"/>
    <property type="match status" value="1"/>
</dbReference>
<feature type="domain" description="Sulfide dehydrogenase [flavocytochrome c] flavoprotein chain central" evidence="5">
    <location>
        <begin position="165"/>
        <end position="280"/>
    </location>
</feature>
<dbReference type="RefSeq" id="WP_072776269.1">
    <property type="nucleotide sequence ID" value="NZ_FQXC01000001.1"/>
</dbReference>
<dbReference type="Proteomes" id="UP000184221">
    <property type="component" value="Unassembled WGS sequence"/>
</dbReference>
<reference evidence="6 7" key="1">
    <citation type="submission" date="2016-11" db="EMBL/GenBank/DDBJ databases">
        <authorList>
            <person name="Jaros S."/>
            <person name="Januszkiewicz K."/>
            <person name="Wedrychowicz H."/>
        </authorList>
    </citation>
    <scope>NUCLEOTIDE SEQUENCE [LARGE SCALE GENOMIC DNA]</scope>
    <source>
        <strain evidence="6 7">DSM 29431</strain>
    </source>
</reference>
<dbReference type="InterPro" id="IPR023753">
    <property type="entry name" value="FAD/NAD-binding_dom"/>
</dbReference>
<dbReference type="GO" id="GO:0016491">
    <property type="term" value="F:oxidoreductase activity"/>
    <property type="evidence" value="ECO:0007669"/>
    <property type="project" value="InterPro"/>
</dbReference>
<dbReference type="InterPro" id="IPR049386">
    <property type="entry name" value="FCSD_central"/>
</dbReference>
<evidence type="ECO:0000259" key="3">
    <source>
        <dbReference type="Pfam" id="PF07992"/>
    </source>
</evidence>
<evidence type="ECO:0000313" key="6">
    <source>
        <dbReference type="EMBL" id="SHG88128.1"/>
    </source>
</evidence>
<dbReference type="SUPFAM" id="SSF55424">
    <property type="entry name" value="FAD/NAD-linked reductases, dimerisation (C-terminal) domain"/>
    <property type="match status" value="1"/>
</dbReference>
<keyword evidence="1" id="KW-0285">Flavoprotein</keyword>
<dbReference type="GO" id="GO:0050660">
    <property type="term" value="F:flavin adenine dinucleotide binding"/>
    <property type="evidence" value="ECO:0007669"/>
    <property type="project" value="InterPro"/>
</dbReference>
<dbReference type="InterPro" id="IPR006311">
    <property type="entry name" value="TAT_signal"/>
</dbReference>
<dbReference type="Pfam" id="PF07992">
    <property type="entry name" value="Pyr_redox_2"/>
    <property type="match status" value="1"/>
</dbReference>
<evidence type="ECO:0000256" key="1">
    <source>
        <dbReference type="ARBA" id="ARBA00022630"/>
    </source>
</evidence>
<evidence type="ECO:0000256" key="2">
    <source>
        <dbReference type="ARBA" id="ARBA00022827"/>
    </source>
</evidence>
<dbReference type="InterPro" id="IPR036188">
    <property type="entry name" value="FAD/NAD-bd_sf"/>
</dbReference>
<feature type="domain" description="Flavocytochrome c sulphide dehydrogenase flavin-binding" evidence="4">
    <location>
        <begin position="356"/>
        <end position="421"/>
    </location>
</feature>
<dbReference type="Pfam" id="PF09242">
    <property type="entry name" value="FCSD-flav_bind"/>
    <property type="match status" value="1"/>
</dbReference>